<dbReference type="RefSeq" id="WP_067010682.1">
    <property type="nucleotide sequence ID" value="NZ_BNDU01000006.1"/>
</dbReference>
<sequence>MTSRVFAGLPLRNPLDSDRSKNTVSRHGGLAWVVTLSLGAFIGLLVLPIVLVTPAWQNEWGATVAVAALGACSTATVRLVYCHRR</sequence>
<feature type="transmembrane region" description="Helical" evidence="1">
    <location>
        <begin position="29"/>
        <end position="54"/>
    </location>
</feature>
<keyword evidence="3" id="KW-1185">Reference proteome</keyword>
<feature type="transmembrane region" description="Helical" evidence="1">
    <location>
        <begin position="60"/>
        <end position="81"/>
    </location>
</feature>
<dbReference type="EMBL" id="LMWL01000103">
    <property type="protein sequence ID" value="KUM87508.1"/>
    <property type="molecule type" value="Genomic_DNA"/>
</dbReference>
<reference evidence="2 3" key="1">
    <citation type="submission" date="2015-10" db="EMBL/GenBank/DDBJ databases">
        <title>Draft genome sequence of Streptomyces cellostaticus DSM 40189, type strain for the species Streptomyces cellostaticus.</title>
        <authorList>
            <person name="Ruckert C."/>
            <person name="Winkler A."/>
            <person name="Kalinowski J."/>
            <person name="Kampfer P."/>
            <person name="Glaeser S."/>
        </authorList>
    </citation>
    <scope>NUCLEOTIDE SEQUENCE [LARGE SCALE GENOMIC DNA]</scope>
    <source>
        <strain evidence="2 3">DSM 40189</strain>
    </source>
</reference>
<evidence type="ECO:0000256" key="1">
    <source>
        <dbReference type="SAM" id="Phobius"/>
    </source>
</evidence>
<dbReference type="AlphaFoldDB" id="A0A101N6K7"/>
<comment type="caution">
    <text evidence="2">The sequence shown here is derived from an EMBL/GenBank/DDBJ whole genome shotgun (WGS) entry which is preliminary data.</text>
</comment>
<evidence type="ECO:0000313" key="2">
    <source>
        <dbReference type="EMBL" id="KUM87508.1"/>
    </source>
</evidence>
<protein>
    <submittedName>
        <fullName evidence="2">Uncharacterized protein</fullName>
    </submittedName>
</protein>
<dbReference type="Proteomes" id="UP000054241">
    <property type="component" value="Unassembled WGS sequence"/>
</dbReference>
<accession>A0A101N6K7</accession>
<keyword evidence="1" id="KW-0472">Membrane</keyword>
<keyword evidence="1" id="KW-0812">Transmembrane</keyword>
<proteinExistence type="predicted"/>
<name>A0A101N6K7_9ACTN</name>
<organism evidence="2 3">
    <name type="scientific">Streptomyces cellostaticus</name>
    <dbReference type="NCBI Taxonomy" id="67285"/>
    <lineage>
        <taxon>Bacteria</taxon>
        <taxon>Bacillati</taxon>
        <taxon>Actinomycetota</taxon>
        <taxon>Actinomycetes</taxon>
        <taxon>Kitasatosporales</taxon>
        <taxon>Streptomycetaceae</taxon>
        <taxon>Streptomyces</taxon>
    </lineage>
</organism>
<evidence type="ECO:0000313" key="3">
    <source>
        <dbReference type="Proteomes" id="UP000054241"/>
    </source>
</evidence>
<keyword evidence="1" id="KW-1133">Transmembrane helix</keyword>
<gene>
    <name evidence="2" type="ORF">AQI88_40790</name>
</gene>